<dbReference type="Proteomes" id="UP000118070">
    <property type="component" value="Genome"/>
</dbReference>
<evidence type="ECO:0000313" key="1">
    <source>
        <dbReference type="EMBL" id="ALN36634.1"/>
    </source>
</evidence>
<organism evidence="1 2">
    <name type="scientific">Ranavirus ambystoma1</name>
    <dbReference type="NCBI Taxonomy" id="265294"/>
    <lineage>
        <taxon>Viruses</taxon>
        <taxon>Varidnaviria</taxon>
        <taxon>Bamfordvirae</taxon>
        <taxon>Nucleocytoviricota</taxon>
        <taxon>Megaviricetes</taxon>
        <taxon>Pimascovirales</taxon>
        <taxon>Pimascovirales incertae sedis</taxon>
        <taxon>Iridoviridae</taxon>
        <taxon>Alphairidovirinae</taxon>
        <taxon>Ranavirus</taxon>
    </lineage>
</organism>
<dbReference type="EMBL" id="KR075874">
    <property type="protein sequence ID" value="ALN36634.1"/>
    <property type="molecule type" value="Genomic_DNA"/>
</dbReference>
<reference evidence="1 2" key="1">
    <citation type="journal article" date="2015" name="G3 (Bethesda)">
        <title>Comparative Genomics of an Emerging Amphibian Virus.</title>
        <authorList>
            <person name="Epstein B."/>
            <person name="Storfer A."/>
        </authorList>
    </citation>
    <scope>NUCLEOTIDE SEQUENCE [LARGE SCALE GENOMIC DNA]</scope>
    <source>
        <strain evidence="1">ORV</strain>
    </source>
</reference>
<sequence length="72" mass="7700">MDQRVHLVRPIPLLPWAPGPLVAVVPGGGVMLDPPGGPGLRLRPRGPFTPFLPALPNIDRNMGSQGLYTKNL</sequence>
<accession>A0A0U2K4T6</accession>
<protein>
    <submittedName>
        <fullName evidence="1">Uncharacterized protein</fullName>
    </submittedName>
</protein>
<proteinExistence type="predicted"/>
<gene>
    <name evidence="1" type="ORF">43L</name>
</gene>
<evidence type="ECO:0000313" key="2">
    <source>
        <dbReference type="Proteomes" id="UP000118070"/>
    </source>
</evidence>
<name>A0A0U2K4T6_9VIRU</name>